<organism evidence="2 3">
    <name type="scientific">Microbotryum intermedium</name>
    <dbReference type="NCBI Taxonomy" id="269621"/>
    <lineage>
        <taxon>Eukaryota</taxon>
        <taxon>Fungi</taxon>
        <taxon>Dikarya</taxon>
        <taxon>Basidiomycota</taxon>
        <taxon>Pucciniomycotina</taxon>
        <taxon>Microbotryomycetes</taxon>
        <taxon>Microbotryales</taxon>
        <taxon>Microbotryaceae</taxon>
        <taxon>Microbotryum</taxon>
    </lineage>
</organism>
<dbReference type="Proteomes" id="UP000198372">
    <property type="component" value="Unassembled WGS sequence"/>
</dbReference>
<feature type="compositionally biased region" description="Polar residues" evidence="1">
    <location>
        <begin position="332"/>
        <end position="342"/>
    </location>
</feature>
<evidence type="ECO:0000256" key="1">
    <source>
        <dbReference type="SAM" id="MobiDB-lite"/>
    </source>
</evidence>
<gene>
    <name evidence="2" type="ORF">BQ2448_3993</name>
</gene>
<feature type="region of interest" description="Disordered" evidence="1">
    <location>
        <begin position="196"/>
        <end position="599"/>
    </location>
</feature>
<name>A0A238FMZ5_9BASI</name>
<sequence>MPLPDESSRPSASSLIKRFEAISASHDSSSAPPMNRSGSGGVPRRIWSNPSSTTPAATSGVASSLAVVTKPTTEEQKPVDISKPLPEPPKESDETKPDMEPKLASMPTQEAAFSSPSRVKIPPPVTSREPLESTTILFSGSSPTTPIRSVPPPIITQSSLDVDGPPVHSVPGSADGLLASSPLHPTSLTELVAGGSKFSGYHSKSPSVDSASSRISHEGLSQPTSPRVDSQRLSVPPVRGEASPPPSDSEDSPQELKFAFPVIKTEKTKDAADSPASGGFVATKESPKDKATPPSTSSPRASLMGSRPKSTSPPIRRTVSRTVPLVPKARASITSPTASSLAKTRPPADKSPPLSPKTSPKRTNASLPKTTTTGADPRSNSSASVISRGGAPSPTLSTASRSSAFDGRRSRSSRATTPSTPSRSPPMTRKGTTTTTTTTSSLNTPAGSTTRTPSSSPSLTSSTPTKFPRGSSATVSKIAPEREKAATRVGNVKMASRGRIGLAGAPVGANPAPRGAKKVEQTKEKQEGTEEETGPEKEAAVEAPRDEDIPDIPSDDENERVFDPTALQGGRPAPGRIGIPIDVDTGRAVGDDQVKAAQQ</sequence>
<feature type="compositionally biased region" description="Low complexity" evidence="1">
    <location>
        <begin position="413"/>
        <end position="465"/>
    </location>
</feature>
<feature type="compositionally biased region" description="Low complexity" evidence="1">
    <location>
        <begin position="569"/>
        <end position="581"/>
    </location>
</feature>
<dbReference type="AlphaFoldDB" id="A0A238FMZ5"/>
<feature type="compositionally biased region" description="Polar residues" evidence="1">
    <location>
        <begin position="106"/>
        <end position="117"/>
    </location>
</feature>
<evidence type="ECO:0000313" key="3">
    <source>
        <dbReference type="Proteomes" id="UP000198372"/>
    </source>
</evidence>
<feature type="compositionally biased region" description="Polar residues" evidence="1">
    <location>
        <begin position="132"/>
        <end position="147"/>
    </location>
</feature>
<feature type="compositionally biased region" description="Basic and acidic residues" evidence="1">
    <location>
        <begin position="517"/>
        <end position="547"/>
    </location>
</feature>
<accession>A0A238FMZ5</accession>
<reference evidence="3" key="1">
    <citation type="submission" date="2016-09" db="EMBL/GenBank/DDBJ databases">
        <authorList>
            <person name="Jeantristanb JTB J.-T."/>
            <person name="Ricardo R."/>
        </authorList>
    </citation>
    <scope>NUCLEOTIDE SEQUENCE [LARGE SCALE GENOMIC DNA]</scope>
</reference>
<feature type="compositionally biased region" description="Polar residues" evidence="1">
    <location>
        <begin position="202"/>
        <end position="233"/>
    </location>
</feature>
<dbReference type="OrthoDB" id="2538326at2759"/>
<dbReference type="EMBL" id="FMSP01000009">
    <property type="protein sequence ID" value="SCV72456.1"/>
    <property type="molecule type" value="Genomic_DNA"/>
</dbReference>
<evidence type="ECO:0000313" key="2">
    <source>
        <dbReference type="EMBL" id="SCV72456.1"/>
    </source>
</evidence>
<feature type="region of interest" description="Disordered" evidence="1">
    <location>
        <begin position="20"/>
        <end position="182"/>
    </location>
</feature>
<feature type="compositionally biased region" description="Basic and acidic residues" evidence="1">
    <location>
        <begin position="589"/>
        <end position="599"/>
    </location>
</feature>
<protein>
    <submittedName>
        <fullName evidence="2">BQ2448_3993 protein</fullName>
    </submittedName>
</protein>
<feature type="compositionally biased region" description="Polar residues" evidence="1">
    <location>
        <begin position="394"/>
        <end position="403"/>
    </location>
</feature>
<feature type="compositionally biased region" description="Polar residues" evidence="1">
    <location>
        <begin position="362"/>
        <end position="385"/>
    </location>
</feature>
<feature type="compositionally biased region" description="Low complexity" evidence="1">
    <location>
        <begin position="48"/>
        <end position="64"/>
    </location>
</feature>
<feature type="compositionally biased region" description="Basic and acidic residues" evidence="1">
    <location>
        <begin position="88"/>
        <end position="101"/>
    </location>
</feature>
<proteinExistence type="predicted"/>
<feature type="compositionally biased region" description="Acidic residues" evidence="1">
    <location>
        <begin position="548"/>
        <end position="558"/>
    </location>
</feature>
<keyword evidence="3" id="KW-1185">Reference proteome</keyword>